<sequence length="608" mass="70961">MEKVSGSDYFYKTEPSEWSLVGFLKWRSKTSQILNHNEEHKLFENWQNIKRSPEVVKFWDDYKTQNLQRDLQHIKVQNEIKTLQIESEDLNYVLDRGKELNMHANTIGSKRHEFILRSHKCSSENYEDGQKFRSINKSDEVIEPERPCTPEDKAIYFPSFFLCTAHNKNSSHLSMCTQIRTVSFDEHVDDERTQMEKGDIEEEEEESDDFEEQDDYEDAYIDISGTTGARLTDVSRTEYQEMYENMNEELKWRLKSGRCVEDVIYEFGCLHQFEDLSHSFIIDLEDCQIMGLFTDEEREEIKSKNIKYDPELDEDVVACLDAFNKTNVRDIREMMAQFSVRQGAGYTVQKDFSTDIIIYAIHSLVLLYERQPNALSIDHLENWYNVNLWGPIVDKTFGDITGVDIVSIASSDRKNRKRKRKDRKALGRRSDAIIRKNTNGQTLEFGGSEVGRFYNSKMGSKWLVESGLKLPKMLLDMFIALCNRVKWRADIIQKLETVGYIHGGRVMMLMTLDNPAGYVMRLTKSDIFEIPENVESFSLALELIGAVWMFKLRIQRTMKLVQNIPLDLKRVGLINRKAVVKNQFPATFTTPQNSQKKLRKNTNSPNQN</sequence>
<dbReference type="Proteomes" id="UP000789375">
    <property type="component" value="Unassembled WGS sequence"/>
</dbReference>
<comment type="caution">
    <text evidence="2">The sequence shown here is derived from an EMBL/GenBank/DDBJ whole genome shotgun (WGS) entry which is preliminary data.</text>
</comment>
<reference evidence="2" key="1">
    <citation type="submission" date="2021-06" db="EMBL/GenBank/DDBJ databases">
        <authorList>
            <person name="Kallberg Y."/>
            <person name="Tangrot J."/>
            <person name="Rosling A."/>
        </authorList>
    </citation>
    <scope>NUCLEOTIDE SEQUENCE</scope>
    <source>
        <strain evidence="2">87-6 pot B 2015</strain>
    </source>
</reference>
<gene>
    <name evidence="2" type="ORF">FMOSSE_LOCUS12523</name>
</gene>
<evidence type="ECO:0000313" key="2">
    <source>
        <dbReference type="EMBL" id="CAG8673324.1"/>
    </source>
</evidence>
<organism evidence="2 3">
    <name type="scientific">Funneliformis mosseae</name>
    <name type="common">Endomycorrhizal fungus</name>
    <name type="synonym">Glomus mosseae</name>
    <dbReference type="NCBI Taxonomy" id="27381"/>
    <lineage>
        <taxon>Eukaryota</taxon>
        <taxon>Fungi</taxon>
        <taxon>Fungi incertae sedis</taxon>
        <taxon>Mucoromycota</taxon>
        <taxon>Glomeromycotina</taxon>
        <taxon>Glomeromycetes</taxon>
        <taxon>Glomerales</taxon>
        <taxon>Glomeraceae</taxon>
        <taxon>Funneliformis</taxon>
    </lineage>
</organism>
<evidence type="ECO:0000313" key="3">
    <source>
        <dbReference type="Proteomes" id="UP000789375"/>
    </source>
</evidence>
<evidence type="ECO:0000256" key="1">
    <source>
        <dbReference type="SAM" id="MobiDB-lite"/>
    </source>
</evidence>
<feature type="compositionally biased region" description="Acidic residues" evidence="1">
    <location>
        <begin position="199"/>
        <end position="213"/>
    </location>
</feature>
<protein>
    <submittedName>
        <fullName evidence="2">15955_t:CDS:1</fullName>
    </submittedName>
</protein>
<keyword evidence="3" id="KW-1185">Reference proteome</keyword>
<dbReference type="EMBL" id="CAJVPP010006048">
    <property type="protein sequence ID" value="CAG8673324.1"/>
    <property type="molecule type" value="Genomic_DNA"/>
</dbReference>
<dbReference type="AlphaFoldDB" id="A0A9N9HB27"/>
<feature type="region of interest" description="Disordered" evidence="1">
    <location>
        <begin position="190"/>
        <end position="213"/>
    </location>
</feature>
<name>A0A9N9HB27_FUNMO</name>
<proteinExistence type="predicted"/>
<accession>A0A9N9HB27</accession>